<dbReference type="GO" id="GO:0016747">
    <property type="term" value="F:acyltransferase activity, transferring groups other than amino-acyl groups"/>
    <property type="evidence" value="ECO:0007669"/>
    <property type="project" value="InterPro"/>
</dbReference>
<dbReference type="Pfam" id="PF19040">
    <property type="entry name" value="SGNH"/>
    <property type="match status" value="1"/>
</dbReference>
<keyword evidence="1" id="KW-1133">Transmembrane helix</keyword>
<dbReference type="OrthoDB" id="9767863at2"/>
<name>A0A3L7DXQ6_9GAMM</name>
<dbReference type="GO" id="GO:0009103">
    <property type="term" value="P:lipopolysaccharide biosynthetic process"/>
    <property type="evidence" value="ECO:0007669"/>
    <property type="project" value="TreeGrafter"/>
</dbReference>
<dbReference type="GO" id="GO:0016020">
    <property type="term" value="C:membrane"/>
    <property type="evidence" value="ECO:0007669"/>
    <property type="project" value="TreeGrafter"/>
</dbReference>
<dbReference type="AlphaFoldDB" id="A0A3L7DXQ6"/>
<feature type="transmembrane region" description="Helical" evidence="1">
    <location>
        <begin position="50"/>
        <end position="71"/>
    </location>
</feature>
<keyword evidence="1" id="KW-0812">Transmembrane</keyword>
<evidence type="ECO:0000259" key="2">
    <source>
        <dbReference type="Pfam" id="PF01757"/>
    </source>
</evidence>
<feature type="transmembrane region" description="Helical" evidence="1">
    <location>
        <begin position="92"/>
        <end position="112"/>
    </location>
</feature>
<feature type="transmembrane region" description="Helical" evidence="1">
    <location>
        <begin position="339"/>
        <end position="357"/>
    </location>
</feature>
<evidence type="ECO:0000313" key="5">
    <source>
        <dbReference type="Proteomes" id="UP000265509"/>
    </source>
</evidence>
<keyword evidence="4" id="KW-0808">Transferase</keyword>
<dbReference type="InterPro" id="IPR002656">
    <property type="entry name" value="Acyl_transf_3_dom"/>
</dbReference>
<evidence type="ECO:0000313" key="4">
    <source>
        <dbReference type="EMBL" id="RLQ20771.1"/>
    </source>
</evidence>
<feature type="transmembrane region" description="Helical" evidence="1">
    <location>
        <begin position="189"/>
        <end position="208"/>
    </location>
</feature>
<evidence type="ECO:0000259" key="3">
    <source>
        <dbReference type="Pfam" id="PF19040"/>
    </source>
</evidence>
<dbReference type="Proteomes" id="UP000265509">
    <property type="component" value="Unassembled WGS sequence"/>
</dbReference>
<sequence>MTLKPCSPIEGDGGAMTAPQSGNVAEIQALRAIAVSLVVLYHGKVSFLPGGYVGVDVFFVISGYLITALLLREYARKGSIDFQRFYARRIRRLLPAAVVMALVTTAFFWFLYSPLQFKEVTASAMASSLYLSNAWFYHLSTDYLAGDTHNNPFLHTWSLSVEEQFYLLWPMVIVAISKKSANGVNIRRALIGLGALSLCSFILCVLQTETDQPLAFFGPHTRAWEFGVGGILALLHSRPAELESRSRNFFLFSGLLLIFAPAFLFNETTSFPGHVAIFPVIGTASVIHSSRGAASNLSQWMKSKPVQFIGDISYSFYLWHWPTSLALNALEISSHPTWTLLYISISLILATASYYLVENPVRYSQSLGLKPIRSFAFGISTSCAAIGLIYLARVDSVHELNSESQAVLLEAVSDNSKTYSDGCHYRQSATEIREDCIYGTAGGAQSIVIFGDSHAANWFPALESISLRKGYKLINLTKSACPSIVLEPFNSMFKRTYTECTIWRKNAFNLLAELRPHLVVLANSSSYATEEEGSKEKLDEMKLSIAVSETVTALDNLGLRFVFVKDIPRVEYEPLHCLSRALWKSLDPSSTCTLKPQTEARERVWSITKEVVDGSSLGSTINLNDAICPAHDRCTLARDGIVLYRDSHHLTASFSRALGSTMSKMLEDADLLVQY</sequence>
<protein>
    <submittedName>
        <fullName evidence="4">Acyltransferase</fullName>
    </submittedName>
</protein>
<feature type="transmembrane region" description="Helical" evidence="1">
    <location>
        <begin position="372"/>
        <end position="392"/>
    </location>
</feature>
<keyword evidence="1" id="KW-0472">Membrane</keyword>
<comment type="caution">
    <text evidence="4">The sequence shown here is derived from an EMBL/GenBank/DDBJ whole genome shotgun (WGS) entry which is preliminary data.</text>
</comment>
<evidence type="ECO:0000256" key="1">
    <source>
        <dbReference type="SAM" id="Phobius"/>
    </source>
</evidence>
<organism evidence="4 5">
    <name type="scientific">Seongchinamella sediminis</name>
    <dbReference type="NCBI Taxonomy" id="2283635"/>
    <lineage>
        <taxon>Bacteria</taxon>
        <taxon>Pseudomonadati</taxon>
        <taxon>Pseudomonadota</taxon>
        <taxon>Gammaproteobacteria</taxon>
        <taxon>Cellvibrionales</taxon>
        <taxon>Halieaceae</taxon>
        <taxon>Seongchinamella</taxon>
    </lineage>
</organism>
<proteinExistence type="predicted"/>
<dbReference type="InterPro" id="IPR050879">
    <property type="entry name" value="Acyltransferase_3"/>
</dbReference>
<feature type="domain" description="SGNH" evidence="3">
    <location>
        <begin position="423"/>
        <end position="661"/>
    </location>
</feature>
<keyword evidence="4" id="KW-0012">Acyltransferase</keyword>
<gene>
    <name evidence="4" type="ORF">DWB85_16110</name>
</gene>
<feature type="domain" description="Acyltransferase 3" evidence="2">
    <location>
        <begin position="25"/>
        <end position="352"/>
    </location>
</feature>
<dbReference type="Pfam" id="PF01757">
    <property type="entry name" value="Acyl_transf_3"/>
    <property type="match status" value="1"/>
</dbReference>
<dbReference type="PANTHER" id="PTHR23028">
    <property type="entry name" value="ACETYLTRANSFERASE"/>
    <property type="match status" value="1"/>
</dbReference>
<dbReference type="InterPro" id="IPR043968">
    <property type="entry name" value="SGNH"/>
</dbReference>
<feature type="transmembrane region" description="Helical" evidence="1">
    <location>
        <begin position="248"/>
        <end position="265"/>
    </location>
</feature>
<dbReference type="PANTHER" id="PTHR23028:SF53">
    <property type="entry name" value="ACYL_TRANSF_3 DOMAIN-CONTAINING PROTEIN"/>
    <property type="match status" value="1"/>
</dbReference>
<keyword evidence="5" id="KW-1185">Reference proteome</keyword>
<dbReference type="EMBL" id="QRAN01000020">
    <property type="protein sequence ID" value="RLQ20771.1"/>
    <property type="molecule type" value="Genomic_DNA"/>
</dbReference>
<reference evidence="4 5" key="1">
    <citation type="submission" date="2018-07" db="EMBL/GenBank/DDBJ databases">
        <title>Halioglobus sp. genome submission.</title>
        <authorList>
            <person name="Ye M.-Q."/>
            <person name="Du Z.-J."/>
        </authorList>
    </citation>
    <scope>NUCLEOTIDE SEQUENCE [LARGE SCALE GENOMIC DNA]</scope>
    <source>
        <strain evidence="4 5">U0301</strain>
    </source>
</reference>
<accession>A0A3L7DXQ6</accession>